<dbReference type="NCBIfam" id="TIGR01726">
    <property type="entry name" value="HEQRo_perm_3TM"/>
    <property type="match status" value="1"/>
</dbReference>
<reference evidence="12" key="1">
    <citation type="journal article" date="2019" name="bioRxiv">
        <title>Genome diversification in globally distributed novel marine Proteobacteria is linked to environmental adaptation.</title>
        <authorList>
            <person name="Zhou Z."/>
            <person name="Tran P.Q."/>
            <person name="Kieft K."/>
            <person name="Anantharaman K."/>
        </authorList>
    </citation>
    <scope>NUCLEOTIDE SEQUENCE [LARGE SCALE GENOMIC DNA]</scope>
</reference>
<dbReference type="InterPro" id="IPR010065">
    <property type="entry name" value="AA_ABC_transptr_permease_3TM"/>
</dbReference>
<sequence length="501" mass="57827">MSYINRFRDYVTGVRKQPDNLFFDIRDFLFNNWLLVICIYFYYRLCVNFLGQALLLLQDGANGVPQFYDWIFALTDPAIVTLSFWLPILLSLLVFGGIYYLKSGSFNPKESDRNAQYLSVVALTPFILYFVLQLLYLNQTDKSWYFGLEYMDENVGWKLTNDWPWETELEDSRWKFYAVGISNAVRVVLISILFCTIIGVFVGVARLSNNLLLSKLAEMYVEFFRNMPLVVQLFFWLMILGDILPRFNEMWVLWDWIFISNRTIMFPRIIVDFCFFGSSCDPFRNLFSLIIVFIIPFVILHIVTRRLDRDGVDDSDEGLRQRMYLWVGTLLLLSLLLKWAVEIEQPVLVQPNSGYASWYFEGGEEVSSPFIALMIGLTIYTSVQVAEIVRGSIQSLPRGQVEAAISIGLSPFQRLRLVILPQALRSMIPPLNNQYLNCWKNSSLAIIISFSDHFAVTNSIVNNAGQAVPAFIILLLTYQIGSMMISAIMNYMNSRVTSVKI</sequence>
<dbReference type="CDD" id="cd06261">
    <property type="entry name" value="TM_PBP2"/>
    <property type="match status" value="1"/>
</dbReference>
<keyword evidence="6" id="KW-0029">Amino-acid transport</keyword>
<dbReference type="Pfam" id="PF00528">
    <property type="entry name" value="BPD_transp_1"/>
    <property type="match status" value="1"/>
</dbReference>
<proteinExistence type="inferred from homology"/>
<evidence type="ECO:0000256" key="3">
    <source>
        <dbReference type="ARBA" id="ARBA00022448"/>
    </source>
</evidence>
<dbReference type="PANTHER" id="PTHR30614:SF37">
    <property type="entry name" value="AMINO-ACID ABC TRANSPORTER PERMEASE PROTEIN YHDX-RELATED"/>
    <property type="match status" value="1"/>
</dbReference>
<dbReference type="EMBL" id="DTTC01000186">
    <property type="protein sequence ID" value="HIA98114.1"/>
    <property type="molecule type" value="Genomic_DNA"/>
</dbReference>
<comment type="subcellular location">
    <subcellularLocation>
        <location evidence="1 9">Cell membrane</location>
        <topology evidence="1 9">Multi-pass membrane protein</topology>
    </subcellularLocation>
</comment>
<keyword evidence="7 9" id="KW-1133">Transmembrane helix</keyword>
<feature type="transmembrane region" description="Helical" evidence="9">
    <location>
        <begin position="117"/>
        <end position="136"/>
    </location>
</feature>
<feature type="transmembrane region" description="Helical" evidence="9">
    <location>
        <begin position="184"/>
        <end position="205"/>
    </location>
</feature>
<feature type="domain" description="ABC transmembrane type-1" evidence="10">
    <location>
        <begin position="181"/>
        <end position="489"/>
    </location>
</feature>
<keyword evidence="8 9" id="KW-0472">Membrane</keyword>
<evidence type="ECO:0000313" key="12">
    <source>
        <dbReference type="Proteomes" id="UP000589132"/>
    </source>
</evidence>
<evidence type="ECO:0000313" key="11">
    <source>
        <dbReference type="EMBL" id="HIA98114.1"/>
    </source>
</evidence>
<evidence type="ECO:0000256" key="9">
    <source>
        <dbReference type="RuleBase" id="RU363032"/>
    </source>
</evidence>
<dbReference type="GO" id="GO:0006865">
    <property type="term" value="P:amino acid transport"/>
    <property type="evidence" value="ECO:0007669"/>
    <property type="project" value="UniProtKB-KW"/>
</dbReference>
<evidence type="ECO:0000256" key="6">
    <source>
        <dbReference type="ARBA" id="ARBA00022970"/>
    </source>
</evidence>
<comment type="similarity">
    <text evidence="2">Belongs to the binding-protein-dependent transport system permease family. HisMQ subfamily.</text>
</comment>
<feature type="transmembrane region" description="Helical" evidence="9">
    <location>
        <begin position="323"/>
        <end position="341"/>
    </location>
</feature>
<feature type="transmembrane region" description="Helical" evidence="9">
    <location>
        <begin position="467"/>
        <end position="491"/>
    </location>
</feature>
<evidence type="ECO:0000259" key="10">
    <source>
        <dbReference type="PROSITE" id="PS50928"/>
    </source>
</evidence>
<dbReference type="PANTHER" id="PTHR30614">
    <property type="entry name" value="MEMBRANE COMPONENT OF AMINO ACID ABC TRANSPORTER"/>
    <property type="match status" value="1"/>
</dbReference>
<feature type="transmembrane region" description="Helical" evidence="9">
    <location>
        <begin position="226"/>
        <end position="244"/>
    </location>
</feature>
<dbReference type="SUPFAM" id="SSF161098">
    <property type="entry name" value="MetI-like"/>
    <property type="match status" value="1"/>
</dbReference>
<protein>
    <submittedName>
        <fullName evidence="11">ABC transporter permease subunit</fullName>
    </submittedName>
</protein>
<dbReference type="PROSITE" id="PS50928">
    <property type="entry name" value="ABC_TM1"/>
    <property type="match status" value="1"/>
</dbReference>
<dbReference type="InterPro" id="IPR043429">
    <property type="entry name" value="ArtM/GltK/GlnP/TcyL/YhdX-like"/>
</dbReference>
<evidence type="ECO:0000256" key="2">
    <source>
        <dbReference type="ARBA" id="ARBA00010072"/>
    </source>
</evidence>
<dbReference type="Proteomes" id="UP000589132">
    <property type="component" value="Unassembled WGS sequence"/>
</dbReference>
<evidence type="ECO:0000256" key="8">
    <source>
        <dbReference type="ARBA" id="ARBA00023136"/>
    </source>
</evidence>
<evidence type="ECO:0000256" key="5">
    <source>
        <dbReference type="ARBA" id="ARBA00022692"/>
    </source>
</evidence>
<dbReference type="GO" id="GO:0043190">
    <property type="term" value="C:ATP-binding cassette (ABC) transporter complex"/>
    <property type="evidence" value="ECO:0007669"/>
    <property type="project" value="InterPro"/>
</dbReference>
<name>A0A7J4CZR4_9ARCH</name>
<organism evidence="11 12">
    <name type="scientific">Marine Group III euryarchaeote</name>
    <dbReference type="NCBI Taxonomy" id="2173149"/>
    <lineage>
        <taxon>Archaea</taxon>
        <taxon>Methanobacteriati</taxon>
        <taxon>Thermoplasmatota</taxon>
        <taxon>Thermoplasmata</taxon>
        <taxon>Candidatus Thermoprofundales</taxon>
    </lineage>
</organism>
<comment type="caution">
    <text evidence="11">The sequence shown here is derived from an EMBL/GenBank/DDBJ whole genome shotgun (WGS) entry which is preliminary data.</text>
</comment>
<dbReference type="Gene3D" id="1.10.3720.10">
    <property type="entry name" value="MetI-like"/>
    <property type="match status" value="1"/>
</dbReference>
<evidence type="ECO:0000256" key="1">
    <source>
        <dbReference type="ARBA" id="ARBA00004651"/>
    </source>
</evidence>
<evidence type="ECO:0000256" key="7">
    <source>
        <dbReference type="ARBA" id="ARBA00022989"/>
    </source>
</evidence>
<dbReference type="GO" id="GO:0022857">
    <property type="term" value="F:transmembrane transporter activity"/>
    <property type="evidence" value="ECO:0007669"/>
    <property type="project" value="InterPro"/>
</dbReference>
<feature type="transmembrane region" description="Helical" evidence="9">
    <location>
        <begin position="286"/>
        <end position="303"/>
    </location>
</feature>
<keyword evidence="5 9" id="KW-0812">Transmembrane</keyword>
<dbReference type="AlphaFoldDB" id="A0A7J4CZR4"/>
<feature type="transmembrane region" description="Helical" evidence="9">
    <location>
        <begin position="33"/>
        <end position="57"/>
    </location>
</feature>
<dbReference type="InterPro" id="IPR035906">
    <property type="entry name" value="MetI-like_sf"/>
</dbReference>
<gene>
    <name evidence="11" type="ORF">EYO15_02920</name>
</gene>
<keyword evidence="4" id="KW-1003">Cell membrane</keyword>
<feature type="transmembrane region" description="Helical" evidence="9">
    <location>
        <begin position="77"/>
        <end position="101"/>
    </location>
</feature>
<dbReference type="InterPro" id="IPR000515">
    <property type="entry name" value="MetI-like"/>
</dbReference>
<keyword evidence="3 9" id="KW-0813">Transport</keyword>
<accession>A0A7J4CZR4</accession>
<evidence type="ECO:0000256" key="4">
    <source>
        <dbReference type="ARBA" id="ARBA00022475"/>
    </source>
</evidence>